<accession>G4Z1R8</accession>
<evidence type="ECO:0008006" key="3">
    <source>
        <dbReference type="Google" id="ProtNLM"/>
    </source>
</evidence>
<gene>
    <name evidence="1" type="ORF">PHYSODRAFT_483448</name>
</gene>
<evidence type="ECO:0000313" key="1">
    <source>
        <dbReference type="EMBL" id="EGZ26436.1"/>
    </source>
</evidence>
<evidence type="ECO:0000313" key="2">
    <source>
        <dbReference type="Proteomes" id="UP000002640"/>
    </source>
</evidence>
<dbReference type="KEGG" id="psoj:PHYSODRAFT_483448"/>
<name>G4Z1R8_PHYSP</name>
<feature type="non-terminal residue" evidence="1">
    <location>
        <position position="1"/>
    </location>
</feature>
<dbReference type="EMBL" id="JH159152">
    <property type="protein sequence ID" value="EGZ26436.1"/>
    <property type="molecule type" value="Genomic_DNA"/>
</dbReference>
<dbReference type="AlphaFoldDB" id="G4Z1R8"/>
<dbReference type="RefSeq" id="XP_009521724.1">
    <property type="nucleotide sequence ID" value="XM_009523429.1"/>
</dbReference>
<dbReference type="Proteomes" id="UP000002640">
    <property type="component" value="Unassembled WGS sequence"/>
</dbReference>
<organism evidence="1 2">
    <name type="scientific">Phytophthora sojae (strain P6497)</name>
    <name type="common">Soybean stem and root rot agent</name>
    <name type="synonym">Phytophthora megasperma f. sp. glycines</name>
    <dbReference type="NCBI Taxonomy" id="1094619"/>
    <lineage>
        <taxon>Eukaryota</taxon>
        <taxon>Sar</taxon>
        <taxon>Stramenopiles</taxon>
        <taxon>Oomycota</taxon>
        <taxon>Peronosporomycetes</taxon>
        <taxon>Peronosporales</taxon>
        <taxon>Peronosporaceae</taxon>
        <taxon>Phytophthora</taxon>
    </lineage>
</organism>
<reference evidence="1 2" key="1">
    <citation type="journal article" date="2006" name="Science">
        <title>Phytophthora genome sequences uncover evolutionary origins and mechanisms of pathogenesis.</title>
        <authorList>
            <person name="Tyler B.M."/>
            <person name="Tripathy S."/>
            <person name="Zhang X."/>
            <person name="Dehal P."/>
            <person name="Jiang R.H."/>
            <person name="Aerts A."/>
            <person name="Arredondo F.D."/>
            <person name="Baxter L."/>
            <person name="Bensasson D."/>
            <person name="Beynon J.L."/>
            <person name="Chapman J."/>
            <person name="Damasceno C.M."/>
            <person name="Dorrance A.E."/>
            <person name="Dou D."/>
            <person name="Dickerman A.W."/>
            <person name="Dubchak I.L."/>
            <person name="Garbelotto M."/>
            <person name="Gijzen M."/>
            <person name="Gordon S.G."/>
            <person name="Govers F."/>
            <person name="Grunwald N.J."/>
            <person name="Huang W."/>
            <person name="Ivors K.L."/>
            <person name="Jones R.W."/>
            <person name="Kamoun S."/>
            <person name="Krampis K."/>
            <person name="Lamour K.H."/>
            <person name="Lee M.K."/>
            <person name="McDonald W.H."/>
            <person name="Medina M."/>
            <person name="Meijer H.J."/>
            <person name="Nordberg E.K."/>
            <person name="Maclean D.J."/>
            <person name="Ospina-Giraldo M.D."/>
            <person name="Morris P.F."/>
            <person name="Phuntumart V."/>
            <person name="Putnam N.H."/>
            <person name="Rash S."/>
            <person name="Rose J.K."/>
            <person name="Sakihama Y."/>
            <person name="Salamov A.A."/>
            <person name="Savidor A."/>
            <person name="Scheuring C.F."/>
            <person name="Smith B.M."/>
            <person name="Sobral B.W."/>
            <person name="Terry A."/>
            <person name="Torto-Alalibo T.A."/>
            <person name="Win J."/>
            <person name="Xu Z."/>
            <person name="Zhang H."/>
            <person name="Grigoriev I.V."/>
            <person name="Rokhsar D.S."/>
            <person name="Boore J.L."/>
        </authorList>
    </citation>
    <scope>NUCLEOTIDE SEQUENCE [LARGE SCALE GENOMIC DNA]</scope>
    <source>
        <strain evidence="1 2">P6497</strain>
    </source>
</reference>
<proteinExistence type="predicted"/>
<dbReference type="InParanoid" id="G4Z1R8"/>
<keyword evidence="2" id="KW-1185">Reference proteome</keyword>
<protein>
    <recommendedName>
        <fullName evidence="3">MULE transposase domain-containing protein</fullName>
    </recommendedName>
</protein>
<dbReference type="GeneID" id="20655627"/>
<sequence length="72" mass="8427">TVVIDKDFMEWRVLDRAFPDAKVVLCQFHALTYWRKVCARAKFNLSMNQRDAMESAFANLIYWLVGCCYGIS</sequence>